<keyword evidence="8" id="KW-0560">Oxidoreductase</keyword>
<evidence type="ECO:0000313" key="18">
    <source>
        <dbReference type="Proteomes" id="UP000664859"/>
    </source>
</evidence>
<dbReference type="GO" id="GO:0016491">
    <property type="term" value="F:oxidoreductase activity"/>
    <property type="evidence" value="ECO:0007669"/>
    <property type="project" value="UniProtKB-KW"/>
</dbReference>
<keyword evidence="4 14" id="KW-0812">Transmembrane</keyword>
<feature type="region of interest" description="Disordered" evidence="13">
    <location>
        <begin position="24"/>
        <end position="65"/>
    </location>
</feature>
<dbReference type="InterPro" id="IPR013121">
    <property type="entry name" value="Fe_red_NAD-bd_6"/>
</dbReference>
<feature type="domain" description="Kinesin motor" evidence="15">
    <location>
        <begin position="540"/>
        <end position="905"/>
    </location>
</feature>
<evidence type="ECO:0000256" key="4">
    <source>
        <dbReference type="ARBA" id="ARBA00022692"/>
    </source>
</evidence>
<accession>A0A836CD56</accession>
<dbReference type="GO" id="GO:0016020">
    <property type="term" value="C:membrane"/>
    <property type="evidence" value="ECO:0007669"/>
    <property type="project" value="UniProtKB-SubCell"/>
</dbReference>
<keyword evidence="7 14" id="KW-1133">Transmembrane helix</keyword>
<organism evidence="17 18">
    <name type="scientific">Tribonema minus</name>
    <dbReference type="NCBI Taxonomy" id="303371"/>
    <lineage>
        <taxon>Eukaryota</taxon>
        <taxon>Sar</taxon>
        <taxon>Stramenopiles</taxon>
        <taxon>Ochrophyta</taxon>
        <taxon>PX clade</taxon>
        <taxon>Xanthophyceae</taxon>
        <taxon>Tribonematales</taxon>
        <taxon>Tribonemataceae</taxon>
        <taxon>Tribonema</taxon>
    </lineage>
</organism>
<dbReference type="SUPFAM" id="SSF63380">
    <property type="entry name" value="Riboflavin synthase domain-like"/>
    <property type="match status" value="1"/>
</dbReference>
<keyword evidence="5 11" id="KW-0547">Nucleotide-binding</keyword>
<keyword evidence="18" id="KW-1185">Reference proteome</keyword>
<protein>
    <recommendedName>
        <fullName evidence="19">Kinesin</fullName>
    </recommendedName>
</protein>
<dbReference type="Gene3D" id="3.40.850.10">
    <property type="entry name" value="Kinesin motor domain"/>
    <property type="match status" value="1"/>
</dbReference>
<dbReference type="Pfam" id="PF00225">
    <property type="entry name" value="Kinesin"/>
    <property type="match status" value="1"/>
</dbReference>
<dbReference type="OrthoDB" id="3176171at2759"/>
<dbReference type="GO" id="GO:0051231">
    <property type="term" value="P:spindle elongation"/>
    <property type="evidence" value="ECO:0007669"/>
    <property type="project" value="TreeGrafter"/>
</dbReference>
<evidence type="ECO:0000256" key="8">
    <source>
        <dbReference type="ARBA" id="ARBA00023002"/>
    </source>
</evidence>
<evidence type="ECO:0000256" key="9">
    <source>
        <dbReference type="ARBA" id="ARBA00023054"/>
    </source>
</evidence>
<dbReference type="EMBL" id="JAFCMP010000268">
    <property type="protein sequence ID" value="KAG5182065.1"/>
    <property type="molecule type" value="Genomic_DNA"/>
</dbReference>
<evidence type="ECO:0000256" key="10">
    <source>
        <dbReference type="ARBA" id="ARBA00023136"/>
    </source>
</evidence>
<feature type="transmembrane region" description="Helical" evidence="14">
    <location>
        <begin position="199"/>
        <end position="218"/>
    </location>
</feature>
<dbReference type="Pfam" id="PF01794">
    <property type="entry name" value="Ferric_reduct"/>
    <property type="match status" value="1"/>
</dbReference>
<dbReference type="Gene3D" id="2.40.30.10">
    <property type="entry name" value="Translation factors"/>
    <property type="match status" value="1"/>
</dbReference>
<dbReference type="SUPFAM" id="SSF52540">
    <property type="entry name" value="P-loop containing nucleoside triphosphate hydrolases"/>
    <property type="match status" value="1"/>
</dbReference>
<dbReference type="InterPro" id="IPR027417">
    <property type="entry name" value="P-loop_NTPase"/>
</dbReference>
<comment type="subcellular location">
    <subcellularLocation>
        <location evidence="2">Cytoplasm</location>
    </subcellularLocation>
    <subcellularLocation>
        <location evidence="1">Membrane</location>
        <topology evidence="1">Multi-pass membrane protein</topology>
    </subcellularLocation>
</comment>
<dbReference type="GO" id="GO:0005524">
    <property type="term" value="F:ATP binding"/>
    <property type="evidence" value="ECO:0007669"/>
    <property type="project" value="UniProtKB-UniRule"/>
</dbReference>
<feature type="coiled-coil region" evidence="12">
    <location>
        <begin position="1006"/>
        <end position="1054"/>
    </location>
</feature>
<evidence type="ECO:0000256" key="2">
    <source>
        <dbReference type="ARBA" id="ARBA00004496"/>
    </source>
</evidence>
<dbReference type="PRINTS" id="PR00380">
    <property type="entry name" value="KINESINHEAVY"/>
</dbReference>
<dbReference type="InterPro" id="IPR039261">
    <property type="entry name" value="FNR_nucleotide-bd"/>
</dbReference>
<feature type="compositionally biased region" description="Low complexity" evidence="13">
    <location>
        <begin position="29"/>
        <end position="47"/>
    </location>
</feature>
<keyword evidence="11" id="KW-0505">Motor protein</keyword>
<reference evidence="17" key="1">
    <citation type="submission" date="2021-02" db="EMBL/GenBank/DDBJ databases">
        <title>First Annotated Genome of the Yellow-green Alga Tribonema minus.</title>
        <authorList>
            <person name="Mahan K.M."/>
        </authorList>
    </citation>
    <scope>NUCLEOTIDE SEQUENCE</scope>
    <source>
        <strain evidence="17">UTEX B ZZ1240</strain>
    </source>
</reference>
<dbReference type="GO" id="GO:0005737">
    <property type="term" value="C:cytoplasm"/>
    <property type="evidence" value="ECO:0007669"/>
    <property type="project" value="UniProtKB-SubCell"/>
</dbReference>
<evidence type="ECO:0008006" key="19">
    <source>
        <dbReference type="Google" id="ProtNLM"/>
    </source>
</evidence>
<name>A0A836CD56_9STRA</name>
<dbReference type="PANTHER" id="PTHR47969:SF15">
    <property type="entry name" value="CHROMOSOME-ASSOCIATED KINESIN KIF4A-RELATED"/>
    <property type="match status" value="1"/>
</dbReference>
<evidence type="ECO:0000256" key="6">
    <source>
        <dbReference type="ARBA" id="ARBA00022840"/>
    </source>
</evidence>
<evidence type="ECO:0000256" key="1">
    <source>
        <dbReference type="ARBA" id="ARBA00004141"/>
    </source>
</evidence>
<dbReference type="GO" id="GO:0007018">
    <property type="term" value="P:microtubule-based movement"/>
    <property type="evidence" value="ECO:0007669"/>
    <property type="project" value="InterPro"/>
</dbReference>
<dbReference type="GO" id="GO:0008017">
    <property type="term" value="F:microtubule binding"/>
    <property type="evidence" value="ECO:0007669"/>
    <property type="project" value="InterPro"/>
</dbReference>
<dbReference type="GO" id="GO:0007052">
    <property type="term" value="P:mitotic spindle organization"/>
    <property type="evidence" value="ECO:0007669"/>
    <property type="project" value="TreeGrafter"/>
</dbReference>
<evidence type="ECO:0000313" key="17">
    <source>
        <dbReference type="EMBL" id="KAG5182065.1"/>
    </source>
</evidence>
<evidence type="ECO:0000256" key="5">
    <source>
        <dbReference type="ARBA" id="ARBA00022741"/>
    </source>
</evidence>
<feature type="coiled-coil region" evidence="12">
    <location>
        <begin position="917"/>
        <end position="944"/>
    </location>
</feature>
<dbReference type="CDD" id="cd00106">
    <property type="entry name" value="KISc"/>
    <property type="match status" value="1"/>
</dbReference>
<keyword evidence="6 11" id="KW-0067">ATP-binding</keyword>
<dbReference type="InterPro" id="IPR027640">
    <property type="entry name" value="Kinesin-like_fam"/>
</dbReference>
<dbReference type="SMART" id="SM00129">
    <property type="entry name" value="KISc"/>
    <property type="match status" value="1"/>
</dbReference>
<dbReference type="InterPro" id="IPR036961">
    <property type="entry name" value="Kinesin_motor_dom_sf"/>
</dbReference>
<keyword evidence="3" id="KW-0963">Cytoplasm</keyword>
<proteinExistence type="inferred from homology"/>
<evidence type="ECO:0000256" key="3">
    <source>
        <dbReference type="ARBA" id="ARBA00022490"/>
    </source>
</evidence>
<dbReference type="InterPro" id="IPR001752">
    <property type="entry name" value="Kinesin_motor_dom"/>
</dbReference>
<evidence type="ECO:0000259" key="16">
    <source>
        <dbReference type="PROSITE" id="PS51384"/>
    </source>
</evidence>
<comment type="similarity">
    <text evidence="11">Belongs to the TRAFAC class myosin-kinesin ATPase superfamily. Kinesin family.</text>
</comment>
<evidence type="ECO:0000256" key="12">
    <source>
        <dbReference type="SAM" id="Coils"/>
    </source>
</evidence>
<dbReference type="InterPro" id="IPR017938">
    <property type="entry name" value="Riboflavin_synthase-like_b-brl"/>
</dbReference>
<feature type="binding site" evidence="11">
    <location>
        <begin position="619"/>
        <end position="626"/>
    </location>
    <ligand>
        <name>ATP</name>
        <dbReference type="ChEBI" id="CHEBI:30616"/>
    </ligand>
</feature>
<sequence length="1497" mass="163964">MAGPSFSRYRNVQAGDEATATAVELAGLSRSTPASPGSPASPCSPRSVVGDFGDATERGEHPSRVKSLAPYAATSSTFRSSKWGRARNQVTGWLRDIPFVHQPLGVHGWFTVTLAELLVFGAVLYTVSLDNGEEFADSTRNMWMLVFLVVPHTSQCKDSLSYLITSLRDTLAHCCCAIRSLVTLVSGISFERLIKYHTWLAYALAVPMTLHGIAHNVFTDWSDISHITGNVMFAIYMTMVVTSLPIFRRRFFEFFYFIHVPLAIAFAGLALVHHDCVWEGIWYVLVLYAADCAIRARRACKSAQVVGMRRITGIRVTELRVAFSNLKTKEKWTHHGGQFAWVNVPKALGRGGEWHPVSISSSAAQTAETGELTFHIRSMGPNTWSNDIINGKVAVGDAIRLDGPCGVCSIPYELAEQVVLVGGGIGITPMISLLGDLVAMAEATGDGTWGNTRIQGVHLNWTLRETALILYFQDLLVRALALRKGNANGTGGCNFTLSLHFTAPLGEVSEDLKLELASHIIRGRPEWKEIMATQAAAAEGKRVAVLVCGPAPLMSDVTRAAHSANCCGSATFQSYGEHVFSFDRVFWTDCTQADIFQQMCKAQVDKVMAGFNCCSFAYGQTGSGKTHSMFGYGTGNERGIIPRTMEELFSQVERRAQDKEVAVVVSFLEIYCDQIRDLGEAYMSLLGERAGSNTKTSDIYTQVGIWRKESFMPRQRSANFNVWEAYPSMDLKIHEDADGNVFVKDLSVIPVTTCAEVTEIITQGLKLRATHGTKMNEVSSRSHTVFTATVVQRDRQTDEATTGILHLVDLAGSERLKKSASEGQRRKEALHINASLTVLGKVVMALDPASGAVHVPYRDSKLTRLLQNSLGGNSFTTVLATIHPVAHFYEECLSTLQFANRCRSVRNQPRVNYLASSAESDKKVKKLTEELNTLRQRLHAHTRSRGGSGSIGGAGSDGGAQVLAVLEQIGIKGVEVLEEGGFKLPDGRVVGQPAPGVGGLTGGAAVTRAQMRAAALEAEAAALKAKLSERKKALEDAELLLKEQRNAYTQLDSKARTREAALLLDVSAAQARAVAAAEACSRQIAKHAAAMAAHSEDMLREQRARLEGQKVAVGKAGTSALAREQQCLHVTSEILLHCPFVSDGCCLNATSAKQKTSVSVLKLAMSALATATIPPATAAHTPYCIMLERRRFRAEELDRHAQQLREMQRGFEVAVENVRQQYEHCLREQGEELVRLRQSFAEYRGTQRERMQALEAEALRLWYLVIQPPHHSQTNGGVNLNSPIDYNFNCDAVSSGSAPLVNPREFPACQRLAASAAEFGGYGDAQLRSAQHSCSPLRHNHARERQAASPPPQLHKARPTSAGPLRTLPGRTAATPQQQRSAPDGRVTSTLEEGSEDARLLSQSELVMLVARLKFELRCGRDERSKEYWQHRSTADGAVAQLEAAVDEERERGRRDVLEVSQRYNDLRVAHGSLQRRLDKALRARKLRTSKSTPTLH</sequence>
<dbReference type="SUPFAM" id="SSF52343">
    <property type="entry name" value="Ferredoxin reductase-like, C-terminal NADP-linked domain"/>
    <property type="match status" value="1"/>
</dbReference>
<feature type="domain" description="FAD-binding FR-type" evidence="16">
    <location>
        <begin position="298"/>
        <end position="411"/>
    </location>
</feature>
<dbReference type="CDD" id="cd06186">
    <property type="entry name" value="NOX_Duox_like_FAD_NADP"/>
    <property type="match status" value="1"/>
</dbReference>
<dbReference type="Pfam" id="PF08030">
    <property type="entry name" value="NAD_binding_6"/>
    <property type="match status" value="1"/>
</dbReference>
<dbReference type="InterPro" id="IPR013130">
    <property type="entry name" value="Fe3_Rdtase_TM_dom"/>
</dbReference>
<evidence type="ECO:0000256" key="14">
    <source>
        <dbReference type="SAM" id="Phobius"/>
    </source>
</evidence>
<dbReference type="PROSITE" id="PS50067">
    <property type="entry name" value="KINESIN_MOTOR_2"/>
    <property type="match status" value="1"/>
</dbReference>
<dbReference type="InterPro" id="IPR017927">
    <property type="entry name" value="FAD-bd_FR_type"/>
</dbReference>
<dbReference type="PANTHER" id="PTHR47969">
    <property type="entry name" value="CHROMOSOME-ASSOCIATED KINESIN KIF4A-RELATED"/>
    <property type="match status" value="1"/>
</dbReference>
<gene>
    <name evidence="17" type="ORF">JKP88DRAFT_263357</name>
</gene>
<evidence type="ECO:0000259" key="15">
    <source>
        <dbReference type="PROSITE" id="PS50067"/>
    </source>
</evidence>
<dbReference type="PROSITE" id="PS51384">
    <property type="entry name" value="FAD_FR"/>
    <property type="match status" value="1"/>
</dbReference>
<keyword evidence="10 14" id="KW-0472">Membrane</keyword>
<feature type="transmembrane region" description="Helical" evidence="14">
    <location>
        <begin position="224"/>
        <end position="247"/>
    </location>
</feature>
<dbReference type="GO" id="GO:0005875">
    <property type="term" value="C:microtubule associated complex"/>
    <property type="evidence" value="ECO:0007669"/>
    <property type="project" value="TreeGrafter"/>
</dbReference>
<evidence type="ECO:0000256" key="11">
    <source>
        <dbReference type="PROSITE-ProRule" id="PRU00283"/>
    </source>
</evidence>
<evidence type="ECO:0000256" key="13">
    <source>
        <dbReference type="SAM" id="MobiDB-lite"/>
    </source>
</evidence>
<comment type="caution">
    <text evidence="17">The sequence shown here is derived from an EMBL/GenBank/DDBJ whole genome shotgun (WGS) entry which is preliminary data.</text>
</comment>
<feature type="region of interest" description="Disordered" evidence="13">
    <location>
        <begin position="1330"/>
        <end position="1396"/>
    </location>
</feature>
<feature type="compositionally biased region" description="Polar residues" evidence="13">
    <location>
        <begin position="1374"/>
        <end position="1392"/>
    </location>
</feature>
<dbReference type="Proteomes" id="UP000664859">
    <property type="component" value="Unassembled WGS sequence"/>
</dbReference>
<evidence type="ECO:0000256" key="7">
    <source>
        <dbReference type="ARBA" id="ARBA00022989"/>
    </source>
</evidence>
<keyword evidence="9 12" id="KW-0175">Coiled coil</keyword>
<feature type="transmembrane region" description="Helical" evidence="14">
    <location>
        <begin position="254"/>
        <end position="272"/>
    </location>
</feature>
<dbReference type="GO" id="GO:0003777">
    <property type="term" value="F:microtubule motor activity"/>
    <property type="evidence" value="ECO:0007669"/>
    <property type="project" value="InterPro"/>
</dbReference>